<dbReference type="PANTHER" id="PTHR21576">
    <property type="entry name" value="UNCHARACTERIZED NODULIN-LIKE PROTEIN"/>
    <property type="match status" value="1"/>
</dbReference>
<dbReference type="InterPro" id="IPR010658">
    <property type="entry name" value="Nodulin-like"/>
</dbReference>
<dbReference type="GO" id="GO:0016020">
    <property type="term" value="C:membrane"/>
    <property type="evidence" value="ECO:0007669"/>
    <property type="project" value="UniProtKB-SubCell"/>
</dbReference>
<feature type="transmembrane region" description="Helical" evidence="5">
    <location>
        <begin position="207"/>
        <end position="229"/>
    </location>
</feature>
<evidence type="ECO:0000256" key="3">
    <source>
        <dbReference type="ARBA" id="ARBA00022989"/>
    </source>
</evidence>
<dbReference type="OrthoDB" id="410267at2759"/>
<dbReference type="AlphaFoldDB" id="A0A9P6Q8P7"/>
<dbReference type="EMBL" id="JAAAJA010000082">
    <property type="protein sequence ID" value="KAG0263096.1"/>
    <property type="molecule type" value="Genomic_DNA"/>
</dbReference>
<reference evidence="7" key="1">
    <citation type="journal article" date="2020" name="Fungal Divers.">
        <title>Resolving the Mortierellaceae phylogeny through synthesis of multi-gene phylogenetics and phylogenomics.</title>
        <authorList>
            <person name="Vandepol N."/>
            <person name="Liber J."/>
            <person name="Desiro A."/>
            <person name="Na H."/>
            <person name="Kennedy M."/>
            <person name="Barry K."/>
            <person name="Grigoriev I.V."/>
            <person name="Miller A.N."/>
            <person name="O'Donnell K."/>
            <person name="Stajich J.E."/>
            <person name="Bonito G."/>
        </authorList>
    </citation>
    <scope>NUCLEOTIDE SEQUENCE</scope>
    <source>
        <strain evidence="7">KOD948</strain>
    </source>
</reference>
<dbReference type="Gene3D" id="1.20.1250.20">
    <property type="entry name" value="MFS general substrate transporter like domains"/>
    <property type="match status" value="2"/>
</dbReference>
<proteinExistence type="predicted"/>
<dbReference type="InterPro" id="IPR036259">
    <property type="entry name" value="MFS_trans_sf"/>
</dbReference>
<dbReference type="PANTHER" id="PTHR21576:SF158">
    <property type="entry name" value="RIBOSOMAL RNA-PROCESSING PROTEIN 12-LIKE CONSERVED DOMAIN-CONTAINING PROTEIN"/>
    <property type="match status" value="1"/>
</dbReference>
<feature type="transmembrane region" description="Helical" evidence="5">
    <location>
        <begin position="287"/>
        <end position="304"/>
    </location>
</feature>
<feature type="transmembrane region" description="Helical" evidence="5">
    <location>
        <begin position="406"/>
        <end position="427"/>
    </location>
</feature>
<feature type="transmembrane region" description="Helical" evidence="5">
    <location>
        <begin position="168"/>
        <end position="187"/>
    </location>
</feature>
<evidence type="ECO:0000256" key="1">
    <source>
        <dbReference type="ARBA" id="ARBA00004141"/>
    </source>
</evidence>
<feature type="transmembrane region" description="Helical" evidence="5">
    <location>
        <begin position="516"/>
        <end position="534"/>
    </location>
</feature>
<keyword evidence="8" id="KW-1185">Reference proteome</keyword>
<feature type="transmembrane region" description="Helical" evidence="5">
    <location>
        <begin position="132"/>
        <end position="156"/>
    </location>
</feature>
<evidence type="ECO:0000313" key="8">
    <source>
        <dbReference type="Proteomes" id="UP000726737"/>
    </source>
</evidence>
<comment type="caution">
    <text evidence="7">The sequence shown here is derived from an EMBL/GenBank/DDBJ whole genome shotgun (WGS) entry which is preliminary data.</text>
</comment>
<name>A0A9P6Q8P7_9FUNG</name>
<keyword evidence="3 5" id="KW-1133">Transmembrane helix</keyword>
<evidence type="ECO:0000259" key="6">
    <source>
        <dbReference type="Pfam" id="PF06813"/>
    </source>
</evidence>
<dbReference type="SUPFAM" id="SSF103473">
    <property type="entry name" value="MFS general substrate transporter"/>
    <property type="match status" value="1"/>
</dbReference>
<gene>
    <name evidence="7" type="ORF">BG011_009299</name>
</gene>
<dbReference type="Proteomes" id="UP000726737">
    <property type="component" value="Unassembled WGS sequence"/>
</dbReference>
<evidence type="ECO:0000313" key="7">
    <source>
        <dbReference type="EMBL" id="KAG0263096.1"/>
    </source>
</evidence>
<feature type="domain" description="Nodulin-like" evidence="6">
    <location>
        <begin position="39"/>
        <end position="227"/>
    </location>
</feature>
<sequence>MACELLARFCSHRVINGPVSSNPLKSSYTFPVDRTRTLRYVSLAIGLLVMVISGPLISFATFSTDLKARFGFTSSQTNLLSAVGDTSMFVGFLVVGPIYDHLGTRPTMMAASVLTCLGYGGMYFAYTKVWGGLGFLLLLFALVGIASRAAYLGALATNMTNFPSSSGTLSGVLLASFGFSTMLFSQIKTHFFVGEEEHAIRGTTATGHFLLFLAVITTVGYATAAILMVKVNDVSVGMDLDAKQVDDKDLHPHPASPTLVTVTPGLGFNPFLESIEMRPRQLLSEPVFWFFALALVLQQGFSYFNNIDSILQSVFIYPAGVSTTIFSAPSEDSAADSLIDITVLKDTHVTLVSLGNCIGRLSIGIISDYVISRYRVSRSILFVVSEILLLIPILIMSFASPALLSAGLLFFSSCMIGTTYGFTSALFASMAKDFFGNKYYGTCSGMVMVLVGFNPFIANLIYGVFYDHAIESYYETQAQASDSLISSMAIDIQHPPNDSFNMCLAGAHCYDTGFKVASVLQFASIVSAGTLFLVHMNNGKWMVQDHDDEEQRCSQKNLNSSEP</sequence>
<evidence type="ECO:0000256" key="4">
    <source>
        <dbReference type="ARBA" id="ARBA00023136"/>
    </source>
</evidence>
<comment type="subcellular location">
    <subcellularLocation>
        <location evidence="1">Membrane</location>
        <topology evidence="1">Multi-pass membrane protein</topology>
    </subcellularLocation>
</comment>
<feature type="transmembrane region" description="Helical" evidence="5">
    <location>
        <begin position="439"/>
        <end position="465"/>
    </location>
</feature>
<evidence type="ECO:0000256" key="2">
    <source>
        <dbReference type="ARBA" id="ARBA00022692"/>
    </source>
</evidence>
<keyword evidence="2 5" id="KW-0812">Transmembrane</keyword>
<feature type="transmembrane region" description="Helical" evidence="5">
    <location>
        <begin position="79"/>
        <end position="99"/>
    </location>
</feature>
<feature type="transmembrane region" description="Helical" evidence="5">
    <location>
        <begin position="40"/>
        <end position="59"/>
    </location>
</feature>
<organism evidence="7 8">
    <name type="scientific">Mortierella polycephala</name>
    <dbReference type="NCBI Taxonomy" id="41804"/>
    <lineage>
        <taxon>Eukaryota</taxon>
        <taxon>Fungi</taxon>
        <taxon>Fungi incertae sedis</taxon>
        <taxon>Mucoromycota</taxon>
        <taxon>Mortierellomycotina</taxon>
        <taxon>Mortierellomycetes</taxon>
        <taxon>Mortierellales</taxon>
        <taxon>Mortierellaceae</taxon>
        <taxon>Mortierella</taxon>
    </lineage>
</organism>
<feature type="transmembrane region" description="Helical" evidence="5">
    <location>
        <begin position="380"/>
        <end position="400"/>
    </location>
</feature>
<keyword evidence="4 5" id="KW-0472">Membrane</keyword>
<evidence type="ECO:0000256" key="5">
    <source>
        <dbReference type="SAM" id="Phobius"/>
    </source>
</evidence>
<accession>A0A9P6Q8P7</accession>
<dbReference type="Pfam" id="PF06813">
    <property type="entry name" value="Nodulin-like"/>
    <property type="match status" value="1"/>
</dbReference>
<protein>
    <recommendedName>
        <fullName evidence="6">Nodulin-like domain-containing protein</fullName>
    </recommendedName>
</protein>